<dbReference type="Proteomes" id="UP000280861">
    <property type="component" value="Unassembled WGS sequence"/>
</dbReference>
<sequence>MNKEWAMWATAAILAVTSTLLWLAQPISTGSDLWPFY</sequence>
<evidence type="ECO:0000313" key="1">
    <source>
        <dbReference type="EMBL" id="VDC33258.1"/>
    </source>
</evidence>
<proteinExistence type="predicted"/>
<evidence type="ECO:0000313" key="2">
    <source>
        <dbReference type="Proteomes" id="UP000280861"/>
    </source>
</evidence>
<keyword evidence="2" id="KW-1185">Reference proteome</keyword>
<name>A0A3P5XVP9_9MICC</name>
<accession>A0A3P5XVP9</accession>
<dbReference type="EMBL" id="UXAU01000046">
    <property type="protein sequence ID" value="VDC33258.1"/>
    <property type="molecule type" value="Genomic_DNA"/>
</dbReference>
<reference evidence="1 2" key="1">
    <citation type="submission" date="2018-11" db="EMBL/GenBank/DDBJ databases">
        <authorList>
            <person name="Criscuolo A."/>
        </authorList>
    </citation>
    <scope>NUCLEOTIDE SEQUENCE [LARGE SCALE GENOMIC DNA]</scope>
    <source>
        <strain evidence="1">AT11b</strain>
    </source>
</reference>
<protein>
    <submittedName>
        <fullName evidence="1">Uncharacterized protein</fullName>
    </submittedName>
</protein>
<dbReference type="AlphaFoldDB" id="A0A3P5XVP9"/>
<organism evidence="1 2">
    <name type="scientific">Arthrobacter ulcerisalmonis</name>
    <dbReference type="NCBI Taxonomy" id="2483813"/>
    <lineage>
        <taxon>Bacteria</taxon>
        <taxon>Bacillati</taxon>
        <taxon>Actinomycetota</taxon>
        <taxon>Actinomycetes</taxon>
        <taxon>Micrococcales</taxon>
        <taxon>Micrococcaceae</taxon>
        <taxon>Arthrobacter</taxon>
    </lineage>
</organism>
<gene>
    <name evidence="1" type="ORF">PSET11_03287</name>
</gene>